<dbReference type="GO" id="GO:0005886">
    <property type="term" value="C:plasma membrane"/>
    <property type="evidence" value="ECO:0007669"/>
    <property type="project" value="TreeGrafter"/>
</dbReference>
<dbReference type="Pfam" id="PF12621">
    <property type="entry name" value="PHM7_ext"/>
    <property type="match status" value="1"/>
</dbReference>
<name>W2S841_CYPE1</name>
<feature type="region of interest" description="Disordered" evidence="7">
    <location>
        <begin position="1"/>
        <end position="24"/>
    </location>
</feature>
<feature type="transmembrane region" description="Helical" evidence="8">
    <location>
        <begin position="162"/>
        <end position="182"/>
    </location>
</feature>
<feature type="domain" description="CSC1/OSCA1-like cytosolic" evidence="12">
    <location>
        <begin position="207"/>
        <end position="424"/>
    </location>
</feature>
<dbReference type="InterPro" id="IPR027815">
    <property type="entry name" value="CSC1/OSCA1-like_cyt"/>
</dbReference>
<evidence type="ECO:0000259" key="9">
    <source>
        <dbReference type="Pfam" id="PF02714"/>
    </source>
</evidence>
<reference evidence="13 14" key="1">
    <citation type="submission" date="2013-03" db="EMBL/GenBank/DDBJ databases">
        <title>The Genome Sequence of Phialophora europaea CBS 101466.</title>
        <authorList>
            <consortium name="The Broad Institute Genomics Platform"/>
            <person name="Cuomo C."/>
            <person name="de Hoog S."/>
            <person name="Gorbushina A."/>
            <person name="Walker B."/>
            <person name="Young S.K."/>
            <person name="Zeng Q."/>
            <person name="Gargeya S."/>
            <person name="Fitzgerald M."/>
            <person name="Haas B."/>
            <person name="Abouelleil A."/>
            <person name="Allen A.W."/>
            <person name="Alvarado L."/>
            <person name="Arachchi H.M."/>
            <person name="Berlin A.M."/>
            <person name="Chapman S.B."/>
            <person name="Gainer-Dewar J."/>
            <person name="Goldberg J."/>
            <person name="Griggs A."/>
            <person name="Gujja S."/>
            <person name="Hansen M."/>
            <person name="Howarth C."/>
            <person name="Imamovic A."/>
            <person name="Ireland A."/>
            <person name="Larimer J."/>
            <person name="McCowan C."/>
            <person name="Murphy C."/>
            <person name="Pearson M."/>
            <person name="Poon T.W."/>
            <person name="Priest M."/>
            <person name="Roberts A."/>
            <person name="Saif S."/>
            <person name="Shea T."/>
            <person name="Sisk P."/>
            <person name="Sykes S."/>
            <person name="Wortman J."/>
            <person name="Nusbaum C."/>
            <person name="Birren B."/>
        </authorList>
    </citation>
    <scope>NUCLEOTIDE SEQUENCE [LARGE SCALE GENOMIC DNA]</scope>
    <source>
        <strain evidence="13 14">CBS 101466</strain>
    </source>
</reference>
<evidence type="ECO:0000256" key="1">
    <source>
        <dbReference type="ARBA" id="ARBA00004141"/>
    </source>
</evidence>
<feature type="domain" description="10TM putative phosphate transporter extracellular tail" evidence="10">
    <location>
        <begin position="947"/>
        <end position="1035"/>
    </location>
</feature>
<dbReference type="VEuPathDB" id="FungiDB:HMPREF1541_10769"/>
<sequence length="1056" mass="117726">MSSGDDPRVGSARDGEQAPNASRLTAGENSSSLVTLVATLVPVFIWTVLCLIFFLGLRRRCRRVYSPRATLKSLHPNERIASLPQGLLKWIKPFYRTPDSFALKHGSIDGFLFLRFLRVLLLILGVGCALMLPVLLPIHATGGAGNGGLDLLTMGNITSKQFYYAHAIMAWLYFGFILYVVLRECIFCIHLRHLCLTSPFFADRLSARTVLVTCVPHAYLTERKLRETFGSSVRQVWIPKDTEELQDLVKERHQTALRLEKAEVRLIKMANMARTRASGKDGKRKPWYRRRRKQEDAVNVLAVAKDEEAPPEAATPLPDVSGSVASQWITHSSRPVHRPLANAIRRVDTIKWTRNRLKALARRILKERNELLLHNEEKPVIPAAFIEFASQADAQVACQTLSYHQPLYMAERYAGVRPYEIVWASLSLAWWSRIVRKFGMQAFIAVLVIFWSLPCAFVGMVSNIEALSARIPFLGWIMDLPGPILGVLTGLVPALALAWLMNTVPWIVRTAARIAGTPTLTMVEVYTQKAYIIFQIVQVFLVTTLSSAVSAALTQILQNPMSATTLLSENLPKSSNFYISYILVQGLVLGSAGLVRFLDIIRYYIFPMLPHDHRKRYERYHSLRPVHWGGVFPVFTNLGIIGICYSCIAPLVLLFGVIGIGFIYQIYRYNVLYVFNSEVDTRGLLYPAALMQLIWGLYLAEACLIGLFALKAAAGPIGIIVALLVTTILIHRSLLQALGPLLFDLPKSLAGSSTSASPNGPLDPFSLANADHPLAHVGSDALDASPTEHQNTLFADIAEDENADHIPGATRGDDGLIHRHKGSTGSKSHSTISHHGPESSESPSSTSDIGGRTEKSMIGERSPSTTRDSALEDIETTRGTHLPSEATEPFRLEGVAALLKVFYSGGTTMLGKQLAPHKERLSKRVSPVTTHPRFLASHARLRRAIQYMSPLYYASSDHVPNLVAKLHELDPPEYPNETKRLVYLHPSMYTPPPRLWIPRDEGGVSRQECEHNNRLGKGVVECTDEGWEVDEKGKLWRDVEDSTAQWCMDRGWRGRW</sequence>
<evidence type="ECO:0000259" key="11">
    <source>
        <dbReference type="Pfam" id="PF13967"/>
    </source>
</evidence>
<dbReference type="Pfam" id="PF13967">
    <property type="entry name" value="RSN1_TM"/>
    <property type="match status" value="1"/>
</dbReference>
<dbReference type="GeneID" id="19978108"/>
<evidence type="ECO:0000313" key="13">
    <source>
        <dbReference type="EMBL" id="ETN44218.1"/>
    </source>
</evidence>
<comment type="similarity">
    <text evidence="2">Belongs to the CSC1 (TC 1.A.17) family.</text>
</comment>
<dbReference type="OrthoDB" id="1076608at2759"/>
<evidence type="ECO:0000259" key="10">
    <source>
        <dbReference type="Pfam" id="PF12621"/>
    </source>
</evidence>
<feature type="transmembrane region" description="Helical" evidence="8">
    <location>
        <begin position="717"/>
        <end position="735"/>
    </location>
</feature>
<dbReference type="AlphaFoldDB" id="W2S841"/>
<dbReference type="eggNOG" id="KOG1134">
    <property type="taxonomic scope" value="Eukaryota"/>
</dbReference>
<feature type="transmembrane region" description="Helical" evidence="8">
    <location>
        <begin position="119"/>
        <end position="142"/>
    </location>
</feature>
<evidence type="ECO:0000256" key="3">
    <source>
        <dbReference type="ARBA" id="ARBA00022448"/>
    </source>
</evidence>
<evidence type="ECO:0000256" key="5">
    <source>
        <dbReference type="ARBA" id="ARBA00022989"/>
    </source>
</evidence>
<feature type="transmembrane region" description="Helical" evidence="8">
    <location>
        <begin position="33"/>
        <end position="57"/>
    </location>
</feature>
<evidence type="ECO:0000256" key="2">
    <source>
        <dbReference type="ARBA" id="ARBA00007779"/>
    </source>
</evidence>
<feature type="compositionally biased region" description="Basic and acidic residues" evidence="7">
    <location>
        <begin position="1"/>
        <end position="16"/>
    </location>
</feature>
<evidence type="ECO:0000256" key="4">
    <source>
        <dbReference type="ARBA" id="ARBA00022692"/>
    </source>
</evidence>
<evidence type="ECO:0000313" key="14">
    <source>
        <dbReference type="Proteomes" id="UP000030752"/>
    </source>
</evidence>
<organism evidence="13 14">
    <name type="scientific">Cyphellophora europaea (strain CBS 101466)</name>
    <name type="common">Phialophora europaea</name>
    <dbReference type="NCBI Taxonomy" id="1220924"/>
    <lineage>
        <taxon>Eukaryota</taxon>
        <taxon>Fungi</taxon>
        <taxon>Dikarya</taxon>
        <taxon>Ascomycota</taxon>
        <taxon>Pezizomycotina</taxon>
        <taxon>Eurotiomycetes</taxon>
        <taxon>Chaetothyriomycetidae</taxon>
        <taxon>Chaetothyriales</taxon>
        <taxon>Cyphellophoraceae</taxon>
        <taxon>Cyphellophora</taxon>
    </lineage>
</organism>
<dbReference type="PANTHER" id="PTHR13018:SF53">
    <property type="entry name" value="DUF221 DOMAIN PROTEIN"/>
    <property type="match status" value="1"/>
</dbReference>
<dbReference type="InterPro" id="IPR032880">
    <property type="entry name" value="CSC1/OSCA1-like_N"/>
</dbReference>
<dbReference type="InterPro" id="IPR022257">
    <property type="entry name" value="PHM7_ext"/>
</dbReference>
<evidence type="ECO:0008006" key="15">
    <source>
        <dbReference type="Google" id="ProtNLM"/>
    </source>
</evidence>
<dbReference type="InterPro" id="IPR045122">
    <property type="entry name" value="Csc1-like"/>
</dbReference>
<keyword evidence="3" id="KW-0813">Transport</keyword>
<accession>W2S841</accession>
<dbReference type="HOGENOM" id="CLU_002458_2_1_1"/>
<feature type="transmembrane region" description="Helical" evidence="8">
    <location>
        <begin position="442"/>
        <end position="464"/>
    </location>
</feature>
<evidence type="ECO:0000256" key="7">
    <source>
        <dbReference type="SAM" id="MobiDB-lite"/>
    </source>
</evidence>
<dbReference type="Pfam" id="PF14703">
    <property type="entry name" value="PHM7_cyt"/>
    <property type="match status" value="1"/>
</dbReference>
<dbReference type="Proteomes" id="UP000030752">
    <property type="component" value="Unassembled WGS sequence"/>
</dbReference>
<feature type="transmembrane region" description="Helical" evidence="8">
    <location>
        <begin position="684"/>
        <end position="710"/>
    </location>
</feature>
<evidence type="ECO:0000259" key="12">
    <source>
        <dbReference type="Pfam" id="PF14703"/>
    </source>
</evidence>
<dbReference type="InterPro" id="IPR003864">
    <property type="entry name" value="CSC1/OSCA1-like_7TM"/>
</dbReference>
<dbReference type="InParanoid" id="W2S841"/>
<keyword evidence="14" id="KW-1185">Reference proteome</keyword>
<feature type="transmembrane region" description="Helical" evidence="8">
    <location>
        <begin position="577"/>
        <end position="598"/>
    </location>
</feature>
<gene>
    <name evidence="13" type="ORF">HMPREF1541_10769</name>
</gene>
<comment type="subcellular location">
    <subcellularLocation>
        <location evidence="1">Membrane</location>
        <topology evidence="1">Multi-pass membrane protein</topology>
    </subcellularLocation>
</comment>
<evidence type="ECO:0000256" key="8">
    <source>
        <dbReference type="SAM" id="Phobius"/>
    </source>
</evidence>
<feature type="transmembrane region" description="Helical" evidence="8">
    <location>
        <begin position="530"/>
        <end position="557"/>
    </location>
</feature>
<dbReference type="RefSeq" id="XP_008713660.1">
    <property type="nucleotide sequence ID" value="XM_008715438.1"/>
</dbReference>
<keyword evidence="6 8" id="KW-0472">Membrane</keyword>
<feature type="transmembrane region" description="Helical" evidence="8">
    <location>
        <begin position="484"/>
        <end position="509"/>
    </location>
</feature>
<dbReference type="Pfam" id="PF02714">
    <property type="entry name" value="RSN1_7TM"/>
    <property type="match status" value="1"/>
</dbReference>
<feature type="domain" description="CSC1/OSCA1-like 7TM region" evidence="9">
    <location>
        <begin position="436"/>
        <end position="708"/>
    </location>
</feature>
<keyword evidence="4 8" id="KW-0812">Transmembrane</keyword>
<feature type="region of interest" description="Disordered" evidence="7">
    <location>
        <begin position="799"/>
        <end position="871"/>
    </location>
</feature>
<keyword evidence="5 8" id="KW-1133">Transmembrane helix</keyword>
<proteinExistence type="inferred from homology"/>
<protein>
    <recommendedName>
        <fullName evidence="15">CSC1/OSCA1-like 7TM region domain-containing protein</fullName>
    </recommendedName>
</protein>
<feature type="transmembrane region" description="Helical" evidence="8">
    <location>
        <begin position="634"/>
        <end position="664"/>
    </location>
</feature>
<dbReference type="EMBL" id="KI635846">
    <property type="protein sequence ID" value="ETN44218.1"/>
    <property type="molecule type" value="Genomic_DNA"/>
</dbReference>
<evidence type="ECO:0000256" key="6">
    <source>
        <dbReference type="ARBA" id="ARBA00023136"/>
    </source>
</evidence>
<dbReference type="GO" id="GO:0005227">
    <property type="term" value="F:calcium-activated cation channel activity"/>
    <property type="evidence" value="ECO:0007669"/>
    <property type="project" value="InterPro"/>
</dbReference>
<dbReference type="PANTHER" id="PTHR13018">
    <property type="entry name" value="PROBABLE MEMBRANE PROTEIN DUF221-RELATED"/>
    <property type="match status" value="1"/>
</dbReference>
<feature type="domain" description="CSC1/OSCA1-like N-terminal transmembrane" evidence="11">
    <location>
        <begin position="36"/>
        <end position="184"/>
    </location>
</feature>